<dbReference type="Proteomes" id="UP001358586">
    <property type="component" value="Chromosome 9"/>
</dbReference>
<accession>A0ABR0NRC6</accession>
<organism evidence="2 3">
    <name type="scientific">Gossypium arboreum</name>
    <name type="common">Tree cotton</name>
    <name type="synonym">Gossypium nanking</name>
    <dbReference type="NCBI Taxonomy" id="29729"/>
    <lineage>
        <taxon>Eukaryota</taxon>
        <taxon>Viridiplantae</taxon>
        <taxon>Streptophyta</taxon>
        <taxon>Embryophyta</taxon>
        <taxon>Tracheophyta</taxon>
        <taxon>Spermatophyta</taxon>
        <taxon>Magnoliopsida</taxon>
        <taxon>eudicotyledons</taxon>
        <taxon>Gunneridae</taxon>
        <taxon>Pentapetalae</taxon>
        <taxon>rosids</taxon>
        <taxon>malvids</taxon>
        <taxon>Malvales</taxon>
        <taxon>Malvaceae</taxon>
        <taxon>Malvoideae</taxon>
        <taxon>Gossypium</taxon>
    </lineage>
</organism>
<reference evidence="2 3" key="1">
    <citation type="submission" date="2023-03" db="EMBL/GenBank/DDBJ databases">
        <title>WGS of Gossypium arboreum.</title>
        <authorList>
            <person name="Yu D."/>
        </authorList>
    </citation>
    <scope>NUCLEOTIDE SEQUENCE [LARGE SCALE GENOMIC DNA]</scope>
    <source>
        <tissue evidence="2">Leaf</tissue>
    </source>
</reference>
<dbReference type="EMBL" id="JARKNE010000009">
    <property type="protein sequence ID" value="KAK5803079.1"/>
    <property type="molecule type" value="Genomic_DNA"/>
</dbReference>
<keyword evidence="3" id="KW-1185">Reference proteome</keyword>
<protein>
    <submittedName>
        <fullName evidence="2">Uncharacterized protein</fullName>
    </submittedName>
</protein>
<proteinExistence type="predicted"/>
<name>A0ABR0NRC6_GOSAR</name>
<comment type="caution">
    <text evidence="2">The sequence shown here is derived from an EMBL/GenBank/DDBJ whole genome shotgun (WGS) entry which is preliminary data.</text>
</comment>
<sequence>MKYNRLNCENNGKRDDISGDPNTKKVRFKDVIAVDSTPVPPLSWKDMVLGKGSTVSNGESDSNAANEVFSFLEGDVKKSIVNGIPAIDFSDRIQKLLVKTCPPP</sequence>
<evidence type="ECO:0000313" key="2">
    <source>
        <dbReference type="EMBL" id="KAK5803079.1"/>
    </source>
</evidence>
<evidence type="ECO:0000256" key="1">
    <source>
        <dbReference type="SAM" id="MobiDB-lite"/>
    </source>
</evidence>
<gene>
    <name evidence="2" type="ORF">PVK06_030720</name>
</gene>
<evidence type="ECO:0000313" key="3">
    <source>
        <dbReference type="Proteomes" id="UP001358586"/>
    </source>
</evidence>
<feature type="region of interest" description="Disordered" evidence="1">
    <location>
        <begin position="1"/>
        <end position="22"/>
    </location>
</feature>